<evidence type="ECO:0000313" key="2">
    <source>
        <dbReference type="EMBL" id="OMP10231.1"/>
    </source>
</evidence>
<evidence type="ECO:0000313" key="3">
    <source>
        <dbReference type="Proteomes" id="UP000187203"/>
    </source>
</evidence>
<name>A0A1R3KT09_9ROSI</name>
<feature type="transmembrane region" description="Helical" evidence="1">
    <location>
        <begin position="41"/>
        <end position="62"/>
    </location>
</feature>
<protein>
    <submittedName>
        <fullName evidence="2">Uncharacterized protein</fullName>
    </submittedName>
</protein>
<reference evidence="3" key="1">
    <citation type="submission" date="2013-09" db="EMBL/GenBank/DDBJ databases">
        <title>Corchorus olitorius genome sequencing.</title>
        <authorList>
            <person name="Alam M."/>
            <person name="Haque M.S."/>
            <person name="Islam M.S."/>
            <person name="Emdad E.M."/>
            <person name="Islam M.M."/>
            <person name="Ahmed B."/>
            <person name="Halim A."/>
            <person name="Hossen Q.M.M."/>
            <person name="Hossain M.Z."/>
            <person name="Ahmed R."/>
            <person name="Khan M.M."/>
            <person name="Islam R."/>
            <person name="Rashid M.M."/>
            <person name="Khan S.A."/>
            <person name="Rahman M.S."/>
            <person name="Alam M."/>
            <person name="Yahiya A.S."/>
            <person name="Khan M.S."/>
            <person name="Azam M.S."/>
            <person name="Haque T."/>
            <person name="Lashkar M.Z.H."/>
            <person name="Akhand A.I."/>
            <person name="Morshed G."/>
            <person name="Roy S."/>
            <person name="Uddin K.S."/>
            <person name="Rabeya T."/>
            <person name="Hossain A.S."/>
            <person name="Chowdhury A."/>
            <person name="Snigdha A.R."/>
            <person name="Mortoza M.S."/>
            <person name="Matin S.A."/>
            <person name="Hoque S.M.E."/>
            <person name="Islam M.K."/>
            <person name="Roy D.K."/>
            <person name="Haider R."/>
            <person name="Moosa M.M."/>
            <person name="Elias S.M."/>
            <person name="Hasan A.M."/>
            <person name="Jahan S."/>
            <person name="Shafiuddin M."/>
            <person name="Mahmood N."/>
            <person name="Shommy N.S."/>
        </authorList>
    </citation>
    <scope>NUCLEOTIDE SEQUENCE [LARGE SCALE GENOMIC DNA]</scope>
    <source>
        <strain evidence="3">cv. O-4</strain>
    </source>
</reference>
<dbReference type="EMBL" id="AWUE01011970">
    <property type="protein sequence ID" value="OMP10231.1"/>
    <property type="molecule type" value="Genomic_DNA"/>
</dbReference>
<feature type="transmembrane region" description="Helical" evidence="1">
    <location>
        <begin position="12"/>
        <end position="34"/>
    </location>
</feature>
<evidence type="ECO:0000256" key="1">
    <source>
        <dbReference type="SAM" id="Phobius"/>
    </source>
</evidence>
<keyword evidence="1" id="KW-1133">Transmembrane helix</keyword>
<accession>A0A1R3KT09</accession>
<keyword evidence="1" id="KW-0812">Transmembrane</keyword>
<gene>
    <name evidence="2" type="ORF">COLO4_04697</name>
</gene>
<sequence>MVKTICVSPMFNVIFVMVKTICVSPMFNVIFVMVKTICVSPMFNVIFVMVKTICVSPMFNALEHLQYLAYGIGEKFGVDGTLWSYGIGTAFRFLYGRGFYLAPPSTPLELLHPS</sequence>
<dbReference type="AlphaFoldDB" id="A0A1R3KT09"/>
<dbReference type="Proteomes" id="UP000187203">
    <property type="component" value="Unassembled WGS sequence"/>
</dbReference>
<keyword evidence="3" id="KW-1185">Reference proteome</keyword>
<organism evidence="2 3">
    <name type="scientific">Corchorus olitorius</name>
    <dbReference type="NCBI Taxonomy" id="93759"/>
    <lineage>
        <taxon>Eukaryota</taxon>
        <taxon>Viridiplantae</taxon>
        <taxon>Streptophyta</taxon>
        <taxon>Embryophyta</taxon>
        <taxon>Tracheophyta</taxon>
        <taxon>Spermatophyta</taxon>
        <taxon>Magnoliopsida</taxon>
        <taxon>eudicotyledons</taxon>
        <taxon>Gunneridae</taxon>
        <taxon>Pentapetalae</taxon>
        <taxon>rosids</taxon>
        <taxon>malvids</taxon>
        <taxon>Malvales</taxon>
        <taxon>Malvaceae</taxon>
        <taxon>Grewioideae</taxon>
        <taxon>Apeibeae</taxon>
        <taxon>Corchorus</taxon>
    </lineage>
</organism>
<proteinExistence type="predicted"/>
<comment type="caution">
    <text evidence="2">The sequence shown here is derived from an EMBL/GenBank/DDBJ whole genome shotgun (WGS) entry which is preliminary data.</text>
</comment>
<keyword evidence="1" id="KW-0472">Membrane</keyword>